<dbReference type="Proteomes" id="UP001139559">
    <property type="component" value="Unassembled WGS sequence"/>
</dbReference>
<gene>
    <name evidence="3" type="ORF">KP803_19370</name>
</gene>
<feature type="compositionally biased region" description="Polar residues" evidence="1">
    <location>
        <begin position="374"/>
        <end position="391"/>
    </location>
</feature>
<dbReference type="InterPro" id="IPR018642">
    <property type="entry name" value="DUF2066"/>
</dbReference>
<proteinExistence type="predicted"/>
<evidence type="ECO:0000256" key="1">
    <source>
        <dbReference type="SAM" id="MobiDB-lite"/>
    </source>
</evidence>
<feature type="region of interest" description="Disordered" evidence="1">
    <location>
        <begin position="374"/>
        <end position="400"/>
    </location>
</feature>
<comment type="caution">
    <text evidence="3">The sequence shown here is derived from an EMBL/GenBank/DDBJ whole genome shotgun (WGS) entry which is preliminary data.</text>
</comment>
<name>A0A9X1XQM1_9VIBR</name>
<accession>A0A9X1XQM1</accession>
<protein>
    <submittedName>
        <fullName evidence="3">DUF2066 domain-containing protein</fullName>
    </submittedName>
</protein>
<evidence type="ECO:0000256" key="2">
    <source>
        <dbReference type="SAM" id="SignalP"/>
    </source>
</evidence>
<organism evidence="3 4">
    <name type="scientific">Vibrio amylolyticus</name>
    <dbReference type="NCBI Taxonomy" id="2847292"/>
    <lineage>
        <taxon>Bacteria</taxon>
        <taxon>Pseudomonadati</taxon>
        <taxon>Pseudomonadota</taxon>
        <taxon>Gammaproteobacteria</taxon>
        <taxon>Vibrionales</taxon>
        <taxon>Vibrionaceae</taxon>
        <taxon>Vibrio</taxon>
    </lineage>
</organism>
<keyword evidence="4" id="KW-1185">Reference proteome</keyword>
<reference evidence="3" key="1">
    <citation type="submission" date="2021-11" db="EMBL/GenBank/DDBJ databases">
        <title>Vibrio ZSDE26 sp. nov. and Vibrio ZSDZ34 sp. nov., isolated from coastal seawater in Qingdao.</title>
        <authorList>
            <person name="Zhang P."/>
        </authorList>
    </citation>
    <scope>NUCLEOTIDE SEQUENCE</scope>
    <source>
        <strain evidence="3">ZSDE26</strain>
    </source>
</reference>
<feature type="signal peptide" evidence="2">
    <location>
        <begin position="1"/>
        <end position="18"/>
    </location>
</feature>
<feature type="compositionally biased region" description="Polar residues" evidence="1">
    <location>
        <begin position="333"/>
        <end position="346"/>
    </location>
</feature>
<evidence type="ECO:0000313" key="3">
    <source>
        <dbReference type="EMBL" id="MCK6265423.1"/>
    </source>
</evidence>
<keyword evidence="2" id="KW-0732">Signal</keyword>
<feature type="chain" id="PRO_5040901419" evidence="2">
    <location>
        <begin position="19"/>
        <end position="411"/>
    </location>
</feature>
<feature type="region of interest" description="Disordered" evidence="1">
    <location>
        <begin position="333"/>
        <end position="354"/>
    </location>
</feature>
<dbReference type="EMBL" id="JAJHVV010000015">
    <property type="protein sequence ID" value="MCK6265423.1"/>
    <property type="molecule type" value="Genomic_DNA"/>
</dbReference>
<dbReference type="RefSeq" id="WP_248010494.1">
    <property type="nucleotide sequence ID" value="NZ_JAJHVV010000015.1"/>
</dbReference>
<dbReference type="Pfam" id="PF09839">
    <property type="entry name" value="DUF2066"/>
    <property type="match status" value="1"/>
</dbReference>
<evidence type="ECO:0000313" key="4">
    <source>
        <dbReference type="Proteomes" id="UP001139559"/>
    </source>
</evidence>
<sequence>MRHLALLVVGLLSASVHALTTVDLYRSEITIDQEKQNGDTAARVQGMKEVIVRASGDREAIDNEVVKKALNQYSQYLSQISYGPDQSSIRMAFSAPHIRSLLSQAQLPFWPQTRSNLLVWLVEDSNFERNISWEHSSTQTLNRIKQQAEVRGLPLTVPVGDFDDVTGIAISDVWGGFVEPISDASQRYPSDAVLVVRAQGNNIRWTLYDQKPASMTSRSQVPLTGRESGSSAAADMINAVSDYYANKDAVVVASESSESVTAEFALIDSAPDFFQLEDKLKSLSSVASLDILSIQGSTVTFKVHLLATQQEFEQEVLRMREVNKKPELVLPTETEQTLNGDSTPTETEAETGEMTVEGNEPILVEPRTLPAPSLTAQSTEMESSVEMTLPQTDEEPVAESRTLLRFEWQGN</sequence>
<dbReference type="AlphaFoldDB" id="A0A9X1XQM1"/>